<dbReference type="SUPFAM" id="SSF69189">
    <property type="entry name" value="Penicillin-binding protein associated domain"/>
    <property type="match status" value="1"/>
</dbReference>
<dbReference type="Gene3D" id="3.40.710.10">
    <property type="entry name" value="DD-peptidase/beta-lactamase superfamily"/>
    <property type="match status" value="1"/>
</dbReference>
<dbReference type="SMART" id="SM00936">
    <property type="entry name" value="PBP5_C"/>
    <property type="match status" value="1"/>
</dbReference>
<dbReference type="RefSeq" id="WP_349057494.1">
    <property type="nucleotide sequence ID" value="NZ_JBBMEJ010000023.1"/>
</dbReference>
<evidence type="ECO:0000256" key="14">
    <source>
        <dbReference type="SAM" id="SignalP"/>
    </source>
</evidence>
<evidence type="ECO:0000256" key="13">
    <source>
        <dbReference type="RuleBase" id="RU004016"/>
    </source>
</evidence>
<dbReference type="Gene3D" id="2.60.410.10">
    <property type="entry name" value="D-Ala-D-Ala carboxypeptidase, C-terminal domain"/>
    <property type="match status" value="1"/>
</dbReference>
<accession>A0ABV1BHS6</accession>
<dbReference type="PANTHER" id="PTHR21581:SF6">
    <property type="entry name" value="TRAFFICKING PROTEIN PARTICLE COMPLEX SUBUNIT 12"/>
    <property type="match status" value="1"/>
</dbReference>
<name>A0ABV1BHS6_9FIRM</name>
<dbReference type="PANTHER" id="PTHR21581">
    <property type="entry name" value="D-ALANYL-D-ALANINE CARBOXYPEPTIDASE"/>
    <property type="match status" value="1"/>
</dbReference>
<evidence type="ECO:0000256" key="3">
    <source>
        <dbReference type="ARBA" id="ARBA00007164"/>
    </source>
</evidence>
<dbReference type="InterPro" id="IPR018044">
    <property type="entry name" value="Peptidase_S11"/>
</dbReference>
<feature type="domain" description="Peptidase S11 D-Ala-D-Ala carboxypeptidase A C-terminal" evidence="15">
    <location>
        <begin position="289"/>
        <end position="382"/>
    </location>
</feature>
<dbReference type="InterPro" id="IPR015956">
    <property type="entry name" value="Peniciliin-bd_prot_C_sf"/>
</dbReference>
<dbReference type="GO" id="GO:0004180">
    <property type="term" value="F:carboxypeptidase activity"/>
    <property type="evidence" value="ECO:0007669"/>
    <property type="project" value="UniProtKB-KW"/>
</dbReference>
<protein>
    <recommendedName>
        <fullName evidence="4">serine-type D-Ala-D-Ala carboxypeptidase</fullName>
        <ecNumber evidence="4">3.4.16.4</ecNumber>
    </recommendedName>
</protein>
<feature type="signal peptide" evidence="14">
    <location>
        <begin position="1"/>
        <end position="27"/>
    </location>
</feature>
<organism evidence="16 17">
    <name type="scientific">Blautia aquisgranensis</name>
    <dbReference type="NCBI Taxonomy" id="3133153"/>
    <lineage>
        <taxon>Bacteria</taxon>
        <taxon>Bacillati</taxon>
        <taxon>Bacillota</taxon>
        <taxon>Clostridia</taxon>
        <taxon>Lachnospirales</taxon>
        <taxon>Lachnospiraceae</taxon>
        <taxon>Blautia</taxon>
    </lineage>
</organism>
<evidence type="ECO:0000256" key="6">
    <source>
        <dbReference type="ARBA" id="ARBA00022670"/>
    </source>
</evidence>
<comment type="catalytic activity">
    <reaction evidence="12">
        <text>Preferential cleavage: (Ac)2-L-Lys-D-Ala-|-D-Ala. Also transpeptidation of peptidyl-alanyl moieties that are N-acyl substituents of D-alanine.</text>
        <dbReference type="EC" id="3.4.16.4"/>
    </reaction>
</comment>
<proteinExistence type="inferred from homology"/>
<comment type="similarity">
    <text evidence="3 13">Belongs to the peptidase S11 family.</text>
</comment>
<evidence type="ECO:0000256" key="1">
    <source>
        <dbReference type="ARBA" id="ARBA00003217"/>
    </source>
</evidence>
<evidence type="ECO:0000313" key="17">
    <source>
        <dbReference type="Proteomes" id="UP001473063"/>
    </source>
</evidence>
<dbReference type="EMBL" id="JBBMEJ010000023">
    <property type="protein sequence ID" value="MEQ2372169.1"/>
    <property type="molecule type" value="Genomic_DNA"/>
</dbReference>
<dbReference type="Proteomes" id="UP001473063">
    <property type="component" value="Unassembled WGS sequence"/>
</dbReference>
<evidence type="ECO:0000256" key="11">
    <source>
        <dbReference type="ARBA" id="ARBA00023316"/>
    </source>
</evidence>
<sequence>MSKKIRKIVLAWILILNFILTPAGINAETTQDIGDTTAQNLVEAPAAVLMEKETGTVIFSRDPDTRRSPASITKIMTLILIFDAIQNGKLHLDDTITTSAYAKSMGGSQVFLEEGETQKAETMIKCIVIASGNDASVAMAEHLAGTEQAFVEQMNKRAAELGMKNTHFTDCCGLTESGDHYTTAYDIALMSRELISKYPEILTYSSVWMEDITHVTRKGSSKFTLTNTNKLLRSYEGCVGLKTGSTSLAKYCLSAVAQRNGITLIASVMAAPDPKTRFRDAAALLNYGFSKCTLYLDEAMGPLKPMKLKKGLKEEVALMYAGKFRYLSTDGTKPDHIEKKKILPASQNAPVKKGQKAGVQEYYQNGKKIGTLDILYAETVERAGYTDWLGRVAQTFLL</sequence>
<dbReference type="InterPro" id="IPR037167">
    <property type="entry name" value="Peptidase_S11_C_sf"/>
</dbReference>
<evidence type="ECO:0000256" key="9">
    <source>
        <dbReference type="ARBA" id="ARBA00022960"/>
    </source>
</evidence>
<keyword evidence="5 16" id="KW-0121">Carboxypeptidase</keyword>
<keyword evidence="17" id="KW-1185">Reference proteome</keyword>
<comment type="function">
    <text evidence="1">Removes C-terminal D-alanyl residues from sugar-peptide cell wall precursors.</text>
</comment>
<keyword evidence="8 16" id="KW-0378">Hydrolase</keyword>
<evidence type="ECO:0000256" key="12">
    <source>
        <dbReference type="ARBA" id="ARBA00034000"/>
    </source>
</evidence>
<evidence type="ECO:0000256" key="7">
    <source>
        <dbReference type="ARBA" id="ARBA00022729"/>
    </source>
</evidence>
<dbReference type="PRINTS" id="PR00725">
    <property type="entry name" value="DADACBPTASE1"/>
</dbReference>
<comment type="caution">
    <text evidence="16">The sequence shown here is derived from an EMBL/GenBank/DDBJ whole genome shotgun (WGS) entry which is preliminary data.</text>
</comment>
<dbReference type="InterPro" id="IPR001967">
    <property type="entry name" value="Peptidase_S11_N"/>
</dbReference>
<comment type="pathway">
    <text evidence="2">Cell wall biogenesis; peptidoglycan biosynthesis.</text>
</comment>
<evidence type="ECO:0000256" key="8">
    <source>
        <dbReference type="ARBA" id="ARBA00022801"/>
    </source>
</evidence>
<keyword evidence="10" id="KW-0573">Peptidoglycan synthesis</keyword>
<dbReference type="Pfam" id="PF07943">
    <property type="entry name" value="PBP5_C"/>
    <property type="match status" value="1"/>
</dbReference>
<dbReference type="InterPro" id="IPR012907">
    <property type="entry name" value="Peptidase_S11_C"/>
</dbReference>
<evidence type="ECO:0000256" key="10">
    <source>
        <dbReference type="ARBA" id="ARBA00022984"/>
    </source>
</evidence>
<dbReference type="SUPFAM" id="SSF56601">
    <property type="entry name" value="beta-lactamase/transpeptidase-like"/>
    <property type="match status" value="1"/>
</dbReference>
<dbReference type="InterPro" id="IPR012338">
    <property type="entry name" value="Beta-lactam/transpept-like"/>
</dbReference>
<keyword evidence="9" id="KW-0133">Cell shape</keyword>
<evidence type="ECO:0000259" key="15">
    <source>
        <dbReference type="SMART" id="SM00936"/>
    </source>
</evidence>
<dbReference type="EC" id="3.4.16.4" evidence="4"/>
<reference evidence="16 17" key="1">
    <citation type="submission" date="2024-03" db="EMBL/GenBank/DDBJ databases">
        <title>Human intestinal bacterial collection.</title>
        <authorList>
            <person name="Pauvert C."/>
            <person name="Hitch T.C.A."/>
            <person name="Clavel T."/>
        </authorList>
    </citation>
    <scope>NUCLEOTIDE SEQUENCE [LARGE SCALE GENOMIC DNA]</scope>
    <source>
        <strain evidence="16 17">CLA-JM-H16</strain>
    </source>
</reference>
<evidence type="ECO:0000256" key="4">
    <source>
        <dbReference type="ARBA" id="ARBA00012448"/>
    </source>
</evidence>
<keyword evidence="11" id="KW-0961">Cell wall biogenesis/degradation</keyword>
<keyword evidence="7 14" id="KW-0732">Signal</keyword>
<evidence type="ECO:0000256" key="2">
    <source>
        <dbReference type="ARBA" id="ARBA00004752"/>
    </source>
</evidence>
<evidence type="ECO:0000256" key="5">
    <source>
        <dbReference type="ARBA" id="ARBA00022645"/>
    </source>
</evidence>
<gene>
    <name evidence="16" type="ORF">WMO28_14770</name>
</gene>
<keyword evidence="6" id="KW-0645">Protease</keyword>
<feature type="chain" id="PRO_5045688889" description="serine-type D-Ala-D-Ala carboxypeptidase" evidence="14">
    <location>
        <begin position="28"/>
        <end position="398"/>
    </location>
</feature>
<dbReference type="Pfam" id="PF00768">
    <property type="entry name" value="Peptidase_S11"/>
    <property type="match status" value="1"/>
</dbReference>
<evidence type="ECO:0000313" key="16">
    <source>
        <dbReference type="EMBL" id="MEQ2372169.1"/>
    </source>
</evidence>